<feature type="compositionally biased region" description="Pro residues" evidence="1">
    <location>
        <begin position="153"/>
        <end position="163"/>
    </location>
</feature>
<name>A0AAN6ZE95_9PEZI</name>
<protein>
    <submittedName>
        <fullName evidence="2">Uncharacterized protein</fullName>
    </submittedName>
</protein>
<reference evidence="2" key="1">
    <citation type="journal article" date="2023" name="Mol. Phylogenet. Evol.">
        <title>Genome-scale phylogeny and comparative genomics of the fungal order Sordariales.</title>
        <authorList>
            <person name="Hensen N."/>
            <person name="Bonometti L."/>
            <person name="Westerberg I."/>
            <person name="Brannstrom I.O."/>
            <person name="Guillou S."/>
            <person name="Cros-Aarteil S."/>
            <person name="Calhoun S."/>
            <person name="Haridas S."/>
            <person name="Kuo A."/>
            <person name="Mondo S."/>
            <person name="Pangilinan J."/>
            <person name="Riley R."/>
            <person name="LaButti K."/>
            <person name="Andreopoulos B."/>
            <person name="Lipzen A."/>
            <person name="Chen C."/>
            <person name="Yan M."/>
            <person name="Daum C."/>
            <person name="Ng V."/>
            <person name="Clum A."/>
            <person name="Steindorff A."/>
            <person name="Ohm R.A."/>
            <person name="Martin F."/>
            <person name="Silar P."/>
            <person name="Natvig D.O."/>
            <person name="Lalanne C."/>
            <person name="Gautier V."/>
            <person name="Ament-Velasquez S.L."/>
            <person name="Kruys A."/>
            <person name="Hutchinson M.I."/>
            <person name="Powell A.J."/>
            <person name="Barry K."/>
            <person name="Miller A.N."/>
            <person name="Grigoriev I.V."/>
            <person name="Debuchy R."/>
            <person name="Gladieux P."/>
            <person name="Hiltunen Thoren M."/>
            <person name="Johannesson H."/>
        </authorList>
    </citation>
    <scope>NUCLEOTIDE SEQUENCE</scope>
    <source>
        <strain evidence="2">CBS 123565</strain>
    </source>
</reference>
<evidence type="ECO:0000313" key="3">
    <source>
        <dbReference type="Proteomes" id="UP001304895"/>
    </source>
</evidence>
<evidence type="ECO:0000256" key="1">
    <source>
        <dbReference type="SAM" id="MobiDB-lite"/>
    </source>
</evidence>
<feature type="region of interest" description="Disordered" evidence="1">
    <location>
        <begin position="263"/>
        <end position="299"/>
    </location>
</feature>
<feature type="compositionally biased region" description="Polar residues" evidence="1">
    <location>
        <begin position="84"/>
        <end position="97"/>
    </location>
</feature>
<evidence type="ECO:0000313" key="2">
    <source>
        <dbReference type="EMBL" id="KAK4134663.1"/>
    </source>
</evidence>
<organism evidence="2 3">
    <name type="scientific">Trichocladium antarcticum</name>
    <dbReference type="NCBI Taxonomy" id="1450529"/>
    <lineage>
        <taxon>Eukaryota</taxon>
        <taxon>Fungi</taxon>
        <taxon>Dikarya</taxon>
        <taxon>Ascomycota</taxon>
        <taxon>Pezizomycotina</taxon>
        <taxon>Sordariomycetes</taxon>
        <taxon>Sordariomycetidae</taxon>
        <taxon>Sordariales</taxon>
        <taxon>Chaetomiaceae</taxon>
        <taxon>Trichocladium</taxon>
    </lineage>
</organism>
<proteinExistence type="predicted"/>
<reference evidence="2" key="2">
    <citation type="submission" date="2023-05" db="EMBL/GenBank/DDBJ databases">
        <authorList>
            <consortium name="Lawrence Berkeley National Laboratory"/>
            <person name="Steindorff A."/>
            <person name="Hensen N."/>
            <person name="Bonometti L."/>
            <person name="Westerberg I."/>
            <person name="Brannstrom I.O."/>
            <person name="Guillou S."/>
            <person name="Cros-Aarteil S."/>
            <person name="Calhoun S."/>
            <person name="Haridas S."/>
            <person name="Kuo A."/>
            <person name="Mondo S."/>
            <person name="Pangilinan J."/>
            <person name="Riley R."/>
            <person name="Labutti K."/>
            <person name="Andreopoulos B."/>
            <person name="Lipzen A."/>
            <person name="Chen C."/>
            <person name="Yanf M."/>
            <person name="Daum C."/>
            <person name="Ng V."/>
            <person name="Clum A."/>
            <person name="Ohm R."/>
            <person name="Martin F."/>
            <person name="Silar P."/>
            <person name="Natvig D."/>
            <person name="Lalanne C."/>
            <person name="Gautier V."/>
            <person name="Ament-Velasquez S.L."/>
            <person name="Kruys A."/>
            <person name="Hutchinson M.I."/>
            <person name="Powell A.J."/>
            <person name="Barry K."/>
            <person name="Miller A.N."/>
            <person name="Grigoriev I.V."/>
            <person name="Debuchy R."/>
            <person name="Gladieux P."/>
            <person name="Thoren M.H."/>
            <person name="Johannesson H."/>
        </authorList>
    </citation>
    <scope>NUCLEOTIDE SEQUENCE</scope>
    <source>
        <strain evidence="2">CBS 123565</strain>
    </source>
</reference>
<keyword evidence="3" id="KW-1185">Reference proteome</keyword>
<feature type="compositionally biased region" description="Basic and acidic residues" evidence="1">
    <location>
        <begin position="263"/>
        <end position="272"/>
    </location>
</feature>
<feature type="region of interest" description="Disordered" evidence="1">
    <location>
        <begin position="75"/>
        <end position="227"/>
    </location>
</feature>
<dbReference type="Proteomes" id="UP001304895">
    <property type="component" value="Unassembled WGS sequence"/>
</dbReference>
<feature type="compositionally biased region" description="Low complexity" evidence="1">
    <location>
        <begin position="280"/>
        <end position="297"/>
    </location>
</feature>
<gene>
    <name evidence="2" type="ORF">BT67DRAFT_301242</name>
</gene>
<comment type="caution">
    <text evidence="2">The sequence shown here is derived from an EMBL/GenBank/DDBJ whole genome shotgun (WGS) entry which is preliminary data.</text>
</comment>
<feature type="compositionally biased region" description="Basic and acidic residues" evidence="1">
    <location>
        <begin position="191"/>
        <end position="203"/>
    </location>
</feature>
<accession>A0AAN6ZE95</accession>
<dbReference type="EMBL" id="MU853408">
    <property type="protein sequence ID" value="KAK4134663.1"/>
    <property type="molecule type" value="Genomic_DNA"/>
</dbReference>
<sequence>MDSPIYPALPSFLSLTLFTPSTSLPPFPYPTTLVILSSRQQHPIPPILVANTHHVWHPPCHPNLHPGHLHHYHHPHGFIPTTPILPNTATRSHPQDSTSHRPSGPPQPGRGRRSHFYHQGRDASSLLGLGRPPTSKPPPPSHSAPLSLWHQPPGRPCHRPTPPAGNTHMRRVARRPSPTVPRHGRLAVPCRGRDQGPPRDIPPHRRLHHAPPPHPPPLGGPSSRFGQTIAAAPVPENKRLPPMAIDRRVPGLCLLPARHTTTRIEAEPKTGDPDPDPDIRTPTQTGNAWPPANNPANPERRCRVCRRHSAHPDTGPGSIHPKRYAAHPRLLLPIGIPDA</sequence>
<dbReference type="AlphaFoldDB" id="A0AAN6ZE95"/>